<sequence length="66" mass="7192">MTTACISPSGLSAPSIPRQLDRSLAIPHPVPPITRDPYHTHSKPTCCPMPPHPTLRPEVISEDVFP</sequence>
<dbReference type="AlphaFoldDB" id="A0A9P5ZHM8"/>
<dbReference type="EMBL" id="MU154713">
    <property type="protein sequence ID" value="KAF9488442.1"/>
    <property type="molecule type" value="Genomic_DNA"/>
</dbReference>
<gene>
    <name evidence="2" type="ORF">BDN71DRAFT_1457202</name>
</gene>
<evidence type="ECO:0000313" key="2">
    <source>
        <dbReference type="EMBL" id="KAF9488442.1"/>
    </source>
</evidence>
<proteinExistence type="predicted"/>
<name>A0A9P5ZHM8_PLEER</name>
<accession>A0A9P5ZHM8</accession>
<protein>
    <submittedName>
        <fullName evidence="2">Uncharacterized protein</fullName>
    </submittedName>
</protein>
<keyword evidence="3" id="KW-1185">Reference proteome</keyword>
<comment type="caution">
    <text evidence="2">The sequence shown here is derived from an EMBL/GenBank/DDBJ whole genome shotgun (WGS) entry which is preliminary data.</text>
</comment>
<feature type="region of interest" description="Disordered" evidence="1">
    <location>
        <begin position="25"/>
        <end position="55"/>
    </location>
</feature>
<evidence type="ECO:0000256" key="1">
    <source>
        <dbReference type="SAM" id="MobiDB-lite"/>
    </source>
</evidence>
<reference evidence="2" key="1">
    <citation type="submission" date="2020-11" db="EMBL/GenBank/DDBJ databases">
        <authorList>
            <consortium name="DOE Joint Genome Institute"/>
            <person name="Ahrendt S."/>
            <person name="Riley R."/>
            <person name="Andreopoulos W."/>
            <person name="Labutti K."/>
            <person name="Pangilinan J."/>
            <person name="Ruiz-Duenas F.J."/>
            <person name="Barrasa J.M."/>
            <person name="Sanchez-Garcia M."/>
            <person name="Camarero S."/>
            <person name="Miyauchi S."/>
            <person name="Serrano A."/>
            <person name="Linde D."/>
            <person name="Babiker R."/>
            <person name="Drula E."/>
            <person name="Ayuso-Fernandez I."/>
            <person name="Pacheco R."/>
            <person name="Padilla G."/>
            <person name="Ferreira P."/>
            <person name="Barriuso J."/>
            <person name="Kellner H."/>
            <person name="Castanera R."/>
            <person name="Alfaro M."/>
            <person name="Ramirez L."/>
            <person name="Pisabarro A.G."/>
            <person name="Kuo A."/>
            <person name="Tritt A."/>
            <person name="Lipzen A."/>
            <person name="He G."/>
            <person name="Yan M."/>
            <person name="Ng V."/>
            <person name="Cullen D."/>
            <person name="Martin F."/>
            <person name="Rosso M.-N."/>
            <person name="Henrissat B."/>
            <person name="Hibbett D."/>
            <person name="Martinez A.T."/>
            <person name="Grigoriev I.V."/>
        </authorList>
    </citation>
    <scope>NUCLEOTIDE SEQUENCE</scope>
    <source>
        <strain evidence="2">ATCC 90797</strain>
    </source>
</reference>
<dbReference type="Proteomes" id="UP000807025">
    <property type="component" value="Unassembled WGS sequence"/>
</dbReference>
<organism evidence="2 3">
    <name type="scientific">Pleurotus eryngii</name>
    <name type="common">Boletus of the steppes</name>
    <dbReference type="NCBI Taxonomy" id="5323"/>
    <lineage>
        <taxon>Eukaryota</taxon>
        <taxon>Fungi</taxon>
        <taxon>Dikarya</taxon>
        <taxon>Basidiomycota</taxon>
        <taxon>Agaricomycotina</taxon>
        <taxon>Agaricomycetes</taxon>
        <taxon>Agaricomycetidae</taxon>
        <taxon>Agaricales</taxon>
        <taxon>Pleurotineae</taxon>
        <taxon>Pleurotaceae</taxon>
        <taxon>Pleurotus</taxon>
    </lineage>
</organism>
<evidence type="ECO:0000313" key="3">
    <source>
        <dbReference type="Proteomes" id="UP000807025"/>
    </source>
</evidence>